<dbReference type="GO" id="GO:0004074">
    <property type="term" value="F:biliverdin reductase [NAD(P)H] activity"/>
    <property type="evidence" value="ECO:0007669"/>
    <property type="project" value="TreeGrafter"/>
</dbReference>
<protein>
    <submittedName>
        <fullName evidence="2">SDR family oxidoreductase</fullName>
    </submittedName>
</protein>
<dbReference type="Gene3D" id="3.40.50.720">
    <property type="entry name" value="NAD(P)-binding Rossmann-like Domain"/>
    <property type="match status" value="1"/>
</dbReference>
<dbReference type="InterPro" id="IPR051606">
    <property type="entry name" value="Polyketide_Oxido-like"/>
</dbReference>
<keyword evidence="3" id="KW-1185">Reference proteome</keyword>
<evidence type="ECO:0000313" key="2">
    <source>
        <dbReference type="EMBL" id="QEC78685.1"/>
    </source>
</evidence>
<dbReference type="InterPro" id="IPR016040">
    <property type="entry name" value="NAD(P)-bd_dom"/>
</dbReference>
<reference evidence="2 3" key="1">
    <citation type="journal article" date="2013" name="J. Microbiol.">
        <title>Mucilaginibacter ginsenosidivorax sp. nov., with ginsenoside converting activity isolated from sediment.</title>
        <authorList>
            <person name="Kim J.K."/>
            <person name="Choi T.E."/>
            <person name="Liu Q.M."/>
            <person name="Park H.Y."/>
            <person name="Yi T.H."/>
            <person name="Yoon M.H."/>
            <person name="Kim S.C."/>
            <person name="Im W.T."/>
        </authorList>
    </citation>
    <scope>NUCLEOTIDE SEQUENCE [LARGE SCALE GENOMIC DNA]</scope>
    <source>
        <strain evidence="2 3">KHI28</strain>
    </source>
</reference>
<accession>A0A5B8W6X7</accession>
<dbReference type="Proteomes" id="UP000321362">
    <property type="component" value="Chromosome"/>
</dbReference>
<dbReference type="CDD" id="cd05244">
    <property type="entry name" value="BVR-B_like_SDR_a"/>
    <property type="match status" value="1"/>
</dbReference>
<name>A0A5B8W6X7_9SPHI</name>
<dbReference type="EMBL" id="CP042437">
    <property type="protein sequence ID" value="QEC78685.1"/>
    <property type="molecule type" value="Genomic_DNA"/>
</dbReference>
<dbReference type="AlphaFoldDB" id="A0A5B8W6X7"/>
<dbReference type="SUPFAM" id="SSF51735">
    <property type="entry name" value="NAD(P)-binding Rossmann-fold domains"/>
    <property type="match status" value="1"/>
</dbReference>
<proteinExistence type="predicted"/>
<gene>
    <name evidence="2" type="ORF">FSB76_23055</name>
</gene>
<sequence>MNIFIAGANGGIGRQAVEQALKAGHRVTALVRNPAKLQLMHPNLKIITGDIMLFESFADEMKGQQIVLSALGVSGGLFSDKPTTLYSQGNANLLKAMEQHGVKRIICISASALEISPVIPWYVRLVARYVIQKLLKHMYADLRRMEIIIKESSADWTIIRPPQLNNKPLTGNYRTAVNRFLKNCLQVSRADVSHYMVSNLINKEIYQATVEIAY</sequence>
<dbReference type="RefSeq" id="WP_147057557.1">
    <property type="nucleotide sequence ID" value="NZ_CP042437.1"/>
</dbReference>
<dbReference type="PANTHER" id="PTHR43355:SF2">
    <property type="entry name" value="FLAVIN REDUCTASE (NADPH)"/>
    <property type="match status" value="1"/>
</dbReference>
<dbReference type="PANTHER" id="PTHR43355">
    <property type="entry name" value="FLAVIN REDUCTASE (NADPH)"/>
    <property type="match status" value="1"/>
</dbReference>
<dbReference type="InterPro" id="IPR036291">
    <property type="entry name" value="NAD(P)-bd_dom_sf"/>
</dbReference>
<dbReference type="KEGG" id="mgk:FSB76_23055"/>
<evidence type="ECO:0000259" key="1">
    <source>
        <dbReference type="Pfam" id="PF13460"/>
    </source>
</evidence>
<feature type="domain" description="NAD(P)-binding" evidence="1">
    <location>
        <begin position="7"/>
        <end position="200"/>
    </location>
</feature>
<dbReference type="GO" id="GO:0042602">
    <property type="term" value="F:riboflavin reductase (NADPH) activity"/>
    <property type="evidence" value="ECO:0007669"/>
    <property type="project" value="TreeGrafter"/>
</dbReference>
<organism evidence="2 3">
    <name type="scientific">Mucilaginibacter ginsenosidivorax</name>
    <dbReference type="NCBI Taxonomy" id="862126"/>
    <lineage>
        <taxon>Bacteria</taxon>
        <taxon>Pseudomonadati</taxon>
        <taxon>Bacteroidota</taxon>
        <taxon>Sphingobacteriia</taxon>
        <taxon>Sphingobacteriales</taxon>
        <taxon>Sphingobacteriaceae</taxon>
        <taxon>Mucilaginibacter</taxon>
    </lineage>
</organism>
<dbReference type="Pfam" id="PF13460">
    <property type="entry name" value="NAD_binding_10"/>
    <property type="match status" value="1"/>
</dbReference>
<evidence type="ECO:0000313" key="3">
    <source>
        <dbReference type="Proteomes" id="UP000321362"/>
    </source>
</evidence>
<dbReference type="OrthoDB" id="9790734at2"/>